<dbReference type="Gene3D" id="3.40.50.1000">
    <property type="entry name" value="HAD superfamily/HAD-like"/>
    <property type="match status" value="2"/>
</dbReference>
<dbReference type="InterPro" id="IPR036412">
    <property type="entry name" value="HAD-like_sf"/>
</dbReference>
<dbReference type="GO" id="GO:0016791">
    <property type="term" value="F:phosphatase activity"/>
    <property type="evidence" value="ECO:0007669"/>
    <property type="project" value="TreeGrafter"/>
</dbReference>
<organism evidence="1 2">
    <name type="scientific">Candidatus Pelagibacter giovannonii</name>
    <dbReference type="NCBI Taxonomy" id="2563896"/>
    <lineage>
        <taxon>Bacteria</taxon>
        <taxon>Pseudomonadati</taxon>
        <taxon>Pseudomonadota</taxon>
        <taxon>Alphaproteobacteria</taxon>
        <taxon>Candidatus Pelagibacterales</taxon>
        <taxon>Candidatus Pelagibacteraceae</taxon>
        <taxon>Candidatus Pelagibacter</taxon>
    </lineage>
</organism>
<dbReference type="EMBL" id="CP038852">
    <property type="protein sequence ID" value="QIZ21237.1"/>
    <property type="molecule type" value="Genomic_DNA"/>
</dbReference>
<dbReference type="NCBIfam" id="TIGR01459">
    <property type="entry name" value="HAD-SF-IIA-hyp4"/>
    <property type="match status" value="1"/>
</dbReference>
<dbReference type="Pfam" id="PF13242">
    <property type="entry name" value="Hydrolase_like"/>
    <property type="match status" value="1"/>
</dbReference>
<dbReference type="RefSeq" id="WP_168607096.1">
    <property type="nucleotide sequence ID" value="NZ_CP038852.1"/>
</dbReference>
<dbReference type="SUPFAM" id="SSF56784">
    <property type="entry name" value="HAD-like"/>
    <property type="match status" value="1"/>
</dbReference>
<dbReference type="InterPro" id="IPR006356">
    <property type="entry name" value="HAD-SF_hydro_IIA_hyp3"/>
</dbReference>
<dbReference type="Pfam" id="PF13344">
    <property type="entry name" value="Hydrolase_6"/>
    <property type="match status" value="1"/>
</dbReference>
<gene>
    <name evidence="1" type="ORF">E5R92_05510</name>
</gene>
<name>A0A6H1Q2T1_9PROT</name>
<sequence length="272" mass="31255">MTKNLDNDGLRSIVENYDIFYIDLWGVVHNGITLHKNAIEALEEISKANKEYVLLTNAPRPNKTVNNFLEKMSMNKEIREKVYSSGEAALNYLRKNSLEKKFYHVGPPRDFDLFLDFKKNKTNDIKESSYLLCTGLFEEQGEDLNYYKDLFKDHINKKMICTNPDLIVDRGEKRELCAGSVALVFEKIGGEVIYFGKPFPEVYNQAIINKGKRVLSIGDNLNTDIKGANLLNFNSLIISNGVHRDEIKKEGIDVVSKKYEVVVNFIQTELKW</sequence>
<dbReference type="PANTHER" id="PTHR19288">
    <property type="entry name" value="4-NITROPHENYLPHOSPHATASE-RELATED"/>
    <property type="match status" value="1"/>
</dbReference>
<dbReference type="Proteomes" id="UP000501094">
    <property type="component" value="Chromosome"/>
</dbReference>
<dbReference type="GO" id="GO:0005737">
    <property type="term" value="C:cytoplasm"/>
    <property type="evidence" value="ECO:0007669"/>
    <property type="project" value="TreeGrafter"/>
</dbReference>
<proteinExistence type="predicted"/>
<keyword evidence="1" id="KW-0378">Hydrolase</keyword>
<dbReference type="InterPro" id="IPR023214">
    <property type="entry name" value="HAD_sf"/>
</dbReference>
<reference evidence="1 2" key="1">
    <citation type="journal article" date="2020" name="Nat. Microbiol.">
        <title>Lysogenic host-virus interactions in SAR11 marine bacteria.</title>
        <authorList>
            <person name="Morris R.M."/>
            <person name="Cain K.R."/>
            <person name="Hvorecny K.L."/>
            <person name="Kollman J.M."/>
        </authorList>
    </citation>
    <scope>NUCLEOTIDE SEQUENCE [LARGE SCALE GENOMIC DNA]</scope>
    <source>
        <strain evidence="1 2">NP1</strain>
    </source>
</reference>
<keyword evidence="2" id="KW-1185">Reference proteome</keyword>
<dbReference type="PANTHER" id="PTHR19288:SF90">
    <property type="entry name" value="OS08G0542600 PROTEIN"/>
    <property type="match status" value="1"/>
</dbReference>
<dbReference type="InterPro" id="IPR006357">
    <property type="entry name" value="HAD-SF_hydro_IIA"/>
</dbReference>
<dbReference type="KEGG" id="peg:E5R92_05510"/>
<accession>A0A6H1Q2T1</accession>
<evidence type="ECO:0000313" key="1">
    <source>
        <dbReference type="EMBL" id="QIZ21237.1"/>
    </source>
</evidence>
<evidence type="ECO:0000313" key="2">
    <source>
        <dbReference type="Proteomes" id="UP000501094"/>
    </source>
</evidence>
<dbReference type="AlphaFoldDB" id="A0A6H1Q2T1"/>
<protein>
    <submittedName>
        <fullName evidence="1">TIGR01459 family HAD-type hydrolase</fullName>
    </submittedName>
</protein>